<accession>A0A6P2BQD0</accession>
<keyword evidence="3" id="KW-0520">NAD</keyword>
<keyword evidence="1" id="KW-0479">Metal-binding</keyword>
<dbReference type="InterPro" id="IPR005255">
    <property type="entry name" value="PdxA_fam"/>
</dbReference>
<keyword evidence="2" id="KW-0560">Oxidoreductase</keyword>
<dbReference type="EMBL" id="RPFW01000016">
    <property type="protein sequence ID" value="TVY98987.1"/>
    <property type="molecule type" value="Genomic_DNA"/>
</dbReference>
<name>A0A6P2BQD0_9ACTN</name>
<dbReference type="AlphaFoldDB" id="A0A6P2BQD0"/>
<comment type="caution">
    <text evidence="4">The sequence shown here is derived from an EMBL/GenBank/DDBJ whole genome shotgun (WGS) entry which is preliminary data.</text>
</comment>
<dbReference type="SUPFAM" id="SSF53659">
    <property type="entry name" value="Isocitrate/Isopropylmalate dehydrogenase-like"/>
    <property type="match status" value="1"/>
</dbReference>
<dbReference type="Proteomes" id="UP000460272">
    <property type="component" value="Unassembled WGS sequence"/>
</dbReference>
<proteinExistence type="predicted"/>
<dbReference type="Pfam" id="PF04166">
    <property type="entry name" value="PdxA"/>
    <property type="match status" value="1"/>
</dbReference>
<evidence type="ECO:0000256" key="3">
    <source>
        <dbReference type="ARBA" id="ARBA00023027"/>
    </source>
</evidence>
<sequence>MGDPSGIGPELVAKLLAEPGIAGQADVTVVGSRREFERACALTGTDPAPAGFRDVPIVGDWAPATVSVAAGRHTLDSLGLAVDAAVGGEADAVCFAPLNKLALRVGGNPYQDELHWFAHRIGYTGFISEINALDEVWTSRVSSHIPMRNTPTMVSADRVVAAIRLLDTAMRDSGRPAPRIAVCAYNPHAGEGGLLGMEEIDTISPAIEQARAYVERVDGPFPADTIFLKVRAGQYDGVVTMFHDQGQIAMKLMGFDRGVSIQGGLPIPITTCAHGTAFDIAGQGRADVSSLRHAFDLACSLAMRPASEVTHA</sequence>
<dbReference type="PANTHER" id="PTHR30004">
    <property type="entry name" value="4-HYDROXYTHREONINE-4-PHOSPHATE DEHYDROGENASE"/>
    <property type="match status" value="1"/>
</dbReference>
<dbReference type="Gene3D" id="3.40.718.10">
    <property type="entry name" value="Isopropylmalate Dehydrogenase"/>
    <property type="match status" value="1"/>
</dbReference>
<protein>
    <submittedName>
        <fullName evidence="4">4-hydroxythreonine-4-phosphate dehydrogenase PdxA</fullName>
    </submittedName>
</protein>
<evidence type="ECO:0000313" key="4">
    <source>
        <dbReference type="EMBL" id="TVY98987.1"/>
    </source>
</evidence>
<dbReference type="GO" id="GO:0051287">
    <property type="term" value="F:NAD binding"/>
    <property type="evidence" value="ECO:0007669"/>
    <property type="project" value="InterPro"/>
</dbReference>
<evidence type="ECO:0000256" key="1">
    <source>
        <dbReference type="ARBA" id="ARBA00022723"/>
    </source>
</evidence>
<reference evidence="4 5" key="1">
    <citation type="submission" date="2018-11" db="EMBL/GenBank/DDBJ databases">
        <title>Trebonia kvetii gen.nov., sp.nov., a novel acidophilic actinobacterium, and proposal of the new actinobacterial family Treboniaceae fam. nov.</title>
        <authorList>
            <person name="Rapoport D."/>
            <person name="Sagova-Mareckova M."/>
            <person name="Sedlacek I."/>
            <person name="Provaznik J."/>
            <person name="Kralova S."/>
            <person name="Pavlinic D."/>
            <person name="Benes V."/>
            <person name="Kopecky J."/>
        </authorList>
    </citation>
    <scope>NUCLEOTIDE SEQUENCE [LARGE SCALE GENOMIC DNA]</scope>
    <source>
        <strain evidence="4 5">15Tr583</strain>
    </source>
</reference>
<evidence type="ECO:0000313" key="5">
    <source>
        <dbReference type="Proteomes" id="UP000460272"/>
    </source>
</evidence>
<dbReference type="PANTHER" id="PTHR30004:SF3">
    <property type="entry name" value="4-HYDROXYTHREONINE-4-PHOSPHATE DEHYDROGENASE 2-RELATED"/>
    <property type="match status" value="1"/>
</dbReference>
<evidence type="ECO:0000256" key="2">
    <source>
        <dbReference type="ARBA" id="ARBA00023002"/>
    </source>
</evidence>
<gene>
    <name evidence="4" type="ORF">EAS64_42505</name>
</gene>
<keyword evidence="5" id="KW-1185">Reference proteome</keyword>
<dbReference type="GO" id="GO:0016491">
    <property type="term" value="F:oxidoreductase activity"/>
    <property type="evidence" value="ECO:0007669"/>
    <property type="project" value="UniProtKB-KW"/>
</dbReference>
<dbReference type="OrthoDB" id="9801783at2"/>
<organism evidence="4 5">
    <name type="scientific">Trebonia kvetii</name>
    <dbReference type="NCBI Taxonomy" id="2480626"/>
    <lineage>
        <taxon>Bacteria</taxon>
        <taxon>Bacillati</taxon>
        <taxon>Actinomycetota</taxon>
        <taxon>Actinomycetes</taxon>
        <taxon>Streptosporangiales</taxon>
        <taxon>Treboniaceae</taxon>
        <taxon>Trebonia</taxon>
    </lineage>
</organism>
<dbReference type="GO" id="GO:0046872">
    <property type="term" value="F:metal ion binding"/>
    <property type="evidence" value="ECO:0007669"/>
    <property type="project" value="UniProtKB-KW"/>
</dbReference>